<name>A0A0A9C769_ARUDO</name>
<protein>
    <submittedName>
        <fullName evidence="1">Uncharacterized protein</fullName>
    </submittedName>
</protein>
<reference evidence="1" key="2">
    <citation type="journal article" date="2015" name="Data Brief">
        <title>Shoot transcriptome of the giant reed, Arundo donax.</title>
        <authorList>
            <person name="Barrero R.A."/>
            <person name="Guerrero F.D."/>
            <person name="Moolhuijzen P."/>
            <person name="Goolsby J.A."/>
            <person name="Tidwell J."/>
            <person name="Bellgard S.E."/>
            <person name="Bellgard M.I."/>
        </authorList>
    </citation>
    <scope>NUCLEOTIDE SEQUENCE</scope>
    <source>
        <tissue evidence="1">Shoot tissue taken approximately 20 cm above the soil surface</tissue>
    </source>
</reference>
<dbReference type="EMBL" id="GBRH01226479">
    <property type="protein sequence ID" value="JAD71416.1"/>
    <property type="molecule type" value="Transcribed_RNA"/>
</dbReference>
<dbReference type="AlphaFoldDB" id="A0A0A9C769"/>
<proteinExistence type="predicted"/>
<organism evidence="1">
    <name type="scientific">Arundo donax</name>
    <name type="common">Giant reed</name>
    <name type="synonym">Donax arundinaceus</name>
    <dbReference type="NCBI Taxonomy" id="35708"/>
    <lineage>
        <taxon>Eukaryota</taxon>
        <taxon>Viridiplantae</taxon>
        <taxon>Streptophyta</taxon>
        <taxon>Embryophyta</taxon>
        <taxon>Tracheophyta</taxon>
        <taxon>Spermatophyta</taxon>
        <taxon>Magnoliopsida</taxon>
        <taxon>Liliopsida</taxon>
        <taxon>Poales</taxon>
        <taxon>Poaceae</taxon>
        <taxon>PACMAD clade</taxon>
        <taxon>Arundinoideae</taxon>
        <taxon>Arundineae</taxon>
        <taxon>Arundo</taxon>
    </lineage>
</organism>
<accession>A0A0A9C769</accession>
<reference evidence="1" key="1">
    <citation type="submission" date="2014-09" db="EMBL/GenBank/DDBJ databases">
        <authorList>
            <person name="Magalhaes I.L.F."/>
            <person name="Oliveira U."/>
            <person name="Santos F.R."/>
            <person name="Vidigal T.H.D.A."/>
            <person name="Brescovit A.D."/>
            <person name="Santos A.J."/>
        </authorList>
    </citation>
    <scope>NUCLEOTIDE SEQUENCE</scope>
    <source>
        <tissue evidence="1">Shoot tissue taken approximately 20 cm above the soil surface</tissue>
    </source>
</reference>
<evidence type="ECO:0000313" key="1">
    <source>
        <dbReference type="EMBL" id="JAD71416.1"/>
    </source>
</evidence>
<sequence length="32" mass="3618">MFPKIITLLIQAYKAISKVPLHPNPSNKQKQA</sequence>